<evidence type="ECO:0000256" key="1">
    <source>
        <dbReference type="ARBA" id="ARBA00022801"/>
    </source>
</evidence>
<evidence type="ECO:0000256" key="2">
    <source>
        <dbReference type="SAM" id="SignalP"/>
    </source>
</evidence>
<feature type="signal peptide" evidence="2">
    <location>
        <begin position="1"/>
        <end position="19"/>
    </location>
</feature>
<accession>A0ABZ0W126</accession>
<dbReference type="EMBL" id="CP139960">
    <property type="protein sequence ID" value="WQD36284.1"/>
    <property type="molecule type" value="Genomic_DNA"/>
</dbReference>
<keyword evidence="1 4" id="KW-0378">Hydrolase</keyword>
<dbReference type="InterPro" id="IPR050300">
    <property type="entry name" value="GDXG_lipolytic_enzyme"/>
</dbReference>
<feature type="domain" description="BD-FAE-like" evidence="3">
    <location>
        <begin position="79"/>
        <end position="262"/>
    </location>
</feature>
<dbReference type="Proteomes" id="UP001325680">
    <property type="component" value="Chromosome"/>
</dbReference>
<dbReference type="GO" id="GO:0016787">
    <property type="term" value="F:hydrolase activity"/>
    <property type="evidence" value="ECO:0007669"/>
    <property type="project" value="UniProtKB-KW"/>
</dbReference>
<evidence type="ECO:0000259" key="3">
    <source>
        <dbReference type="Pfam" id="PF20434"/>
    </source>
</evidence>
<dbReference type="InterPro" id="IPR049492">
    <property type="entry name" value="BD-FAE-like_dom"/>
</dbReference>
<dbReference type="PANTHER" id="PTHR48081">
    <property type="entry name" value="AB HYDROLASE SUPERFAMILY PROTEIN C4A8.06C"/>
    <property type="match status" value="1"/>
</dbReference>
<dbReference type="PANTHER" id="PTHR48081:SF13">
    <property type="entry name" value="ALPHA_BETA HYDROLASE"/>
    <property type="match status" value="1"/>
</dbReference>
<organism evidence="4 5">
    <name type="scientific">Niabella yanshanensis</name>
    <dbReference type="NCBI Taxonomy" id="577386"/>
    <lineage>
        <taxon>Bacteria</taxon>
        <taxon>Pseudomonadati</taxon>
        <taxon>Bacteroidota</taxon>
        <taxon>Chitinophagia</taxon>
        <taxon>Chitinophagales</taxon>
        <taxon>Chitinophagaceae</taxon>
        <taxon>Niabella</taxon>
    </lineage>
</organism>
<proteinExistence type="predicted"/>
<dbReference type="SUPFAM" id="SSF53474">
    <property type="entry name" value="alpha/beta-Hydrolases"/>
    <property type="match status" value="1"/>
</dbReference>
<reference evidence="4 5" key="1">
    <citation type="submission" date="2023-12" db="EMBL/GenBank/DDBJ databases">
        <title>Genome sequencing and assembly of bacterial species from a model synthetic community.</title>
        <authorList>
            <person name="Hogle S.L."/>
        </authorList>
    </citation>
    <scope>NUCLEOTIDE SEQUENCE [LARGE SCALE GENOMIC DNA]</scope>
    <source>
        <strain evidence="4 5">HAMBI_3031</strain>
    </source>
</reference>
<dbReference type="Gene3D" id="3.40.50.1820">
    <property type="entry name" value="alpha/beta hydrolase"/>
    <property type="match status" value="1"/>
</dbReference>
<keyword evidence="2" id="KW-0732">Signal</keyword>
<keyword evidence="5" id="KW-1185">Reference proteome</keyword>
<dbReference type="RefSeq" id="WP_114789939.1">
    <property type="nucleotide sequence ID" value="NZ_CP139960.1"/>
</dbReference>
<dbReference type="Pfam" id="PF20434">
    <property type="entry name" value="BD-FAE"/>
    <property type="match status" value="1"/>
</dbReference>
<feature type="chain" id="PRO_5046960156" evidence="2">
    <location>
        <begin position="20"/>
        <end position="327"/>
    </location>
</feature>
<gene>
    <name evidence="4" type="ORF">U0035_11480</name>
</gene>
<dbReference type="InterPro" id="IPR029058">
    <property type="entry name" value="AB_hydrolase_fold"/>
</dbReference>
<evidence type="ECO:0000313" key="5">
    <source>
        <dbReference type="Proteomes" id="UP001325680"/>
    </source>
</evidence>
<name>A0ABZ0W126_9BACT</name>
<evidence type="ECO:0000313" key="4">
    <source>
        <dbReference type="EMBL" id="WQD36284.1"/>
    </source>
</evidence>
<protein>
    <submittedName>
        <fullName evidence="4">Alpha/beta hydrolase</fullName>
    </submittedName>
</protein>
<sequence>MHKIFLIGIVLFTSLAVSAQRKIPVDSSYNVNRVYNQISGDYPIAVPAKDSLPANVKATRNLVYNVLEHTPFGKRELHLDVFQPESEGLHPALIMIHGGGWRSGTRSMQVPLAQQLASKGFVTIPVEYQLSLEAKYPAAIHNIKAAIRWIKANAATYQVDTNRIAISGCSAGGHLAALTGLTNGLAHFEGKQGIFTVSSKVHAIVDIDGVVDFLAPASLNLVRKPDSPDIEWLGGSYSQKPDTWKEASPIFWATKETVVPILFLNSGYSRFHAGQDELIGMMREWNKYTEVYKFDVMVHPFWLFHPWIDTTTEVIARFLQAQLRAAP</sequence>